<name>A0A2N9WR16_9NEIS</name>
<evidence type="ECO:0000313" key="2">
    <source>
        <dbReference type="EMBL" id="PIT12305.1"/>
    </source>
</evidence>
<feature type="domain" description="Gcp-like" evidence="1">
    <location>
        <begin position="39"/>
        <end position="136"/>
    </location>
</feature>
<proteinExistence type="predicted"/>
<accession>A0A2N9WR16</accession>
<dbReference type="Gene3D" id="3.30.420.40">
    <property type="match status" value="2"/>
</dbReference>
<reference evidence="2 3" key="1">
    <citation type="journal article" date="2017" name="MBio">
        <title>Type VI secretion-mediated competition in the bee gut microbiome.</title>
        <authorList>
            <person name="Steele M.I."/>
            <person name="Kwong W.K."/>
            <person name="Powell J.E."/>
            <person name="Whiteley M."/>
            <person name="Moran N.A."/>
        </authorList>
    </citation>
    <scope>NUCLEOTIDE SEQUENCE [LARGE SCALE GENOMIC DNA]</scope>
    <source>
        <strain evidence="2 3">App2-2</strain>
    </source>
</reference>
<dbReference type="InterPro" id="IPR000905">
    <property type="entry name" value="Gcp-like_dom"/>
</dbReference>
<dbReference type="GO" id="GO:0016740">
    <property type="term" value="F:transferase activity"/>
    <property type="evidence" value="ECO:0007669"/>
    <property type="project" value="UniProtKB-KW"/>
</dbReference>
<sequence length="227" mass="24064">MISSESRLLIIDTSTNYLSLGIHQNGYTHSIYEAVGAKQSELILPRIQQLLDTASLTLAQLDAIVYAQGPGAFTGLRIGLGVATGLALPNNLPLIGIPCLDAVAALAPSQPCVLAATDARMNELFFAWYDTQNHKRLSDYLVGSASSIQLPADQHTAIGIGNAYALDIILPVSGQNLMPGEQEYAQLALSGRYIPTNAAHASLHYVRNKIALTAAEQAARRAAGQTA</sequence>
<dbReference type="SUPFAM" id="SSF53067">
    <property type="entry name" value="Actin-like ATPase domain"/>
    <property type="match status" value="2"/>
</dbReference>
<dbReference type="Proteomes" id="UP000231293">
    <property type="component" value="Unassembled WGS sequence"/>
</dbReference>
<dbReference type="NCBIfam" id="TIGR03725">
    <property type="entry name" value="T6A_YeaZ"/>
    <property type="match status" value="1"/>
</dbReference>
<comment type="caution">
    <text evidence="2">The sequence shown here is derived from an EMBL/GenBank/DDBJ whole genome shotgun (WGS) entry which is preliminary data.</text>
</comment>
<dbReference type="AlphaFoldDB" id="A0A2N9WR16"/>
<evidence type="ECO:0000259" key="1">
    <source>
        <dbReference type="Pfam" id="PF00814"/>
    </source>
</evidence>
<gene>
    <name evidence="2" type="ORF">BGI32_10055</name>
</gene>
<dbReference type="GO" id="GO:0005829">
    <property type="term" value="C:cytosol"/>
    <property type="evidence" value="ECO:0007669"/>
    <property type="project" value="TreeGrafter"/>
</dbReference>
<dbReference type="EMBL" id="MDVB01000118">
    <property type="protein sequence ID" value="PIT12305.1"/>
    <property type="molecule type" value="Genomic_DNA"/>
</dbReference>
<organism evidence="2 3">
    <name type="scientific">Snodgrassella alvi</name>
    <dbReference type="NCBI Taxonomy" id="1196083"/>
    <lineage>
        <taxon>Bacteria</taxon>
        <taxon>Pseudomonadati</taxon>
        <taxon>Pseudomonadota</taxon>
        <taxon>Betaproteobacteria</taxon>
        <taxon>Neisseriales</taxon>
        <taxon>Neisseriaceae</taxon>
        <taxon>Snodgrassella</taxon>
    </lineage>
</organism>
<dbReference type="CDD" id="cd24032">
    <property type="entry name" value="ASKHA_NBD_TsaB"/>
    <property type="match status" value="1"/>
</dbReference>
<keyword evidence="2" id="KW-0808">Transferase</keyword>
<dbReference type="PANTHER" id="PTHR11735:SF11">
    <property type="entry name" value="TRNA THREONYLCARBAMOYLADENOSINE BIOSYNTHESIS PROTEIN TSAB"/>
    <property type="match status" value="1"/>
</dbReference>
<dbReference type="Pfam" id="PF00814">
    <property type="entry name" value="TsaD"/>
    <property type="match status" value="1"/>
</dbReference>
<protein>
    <submittedName>
        <fullName evidence="2">tRNA (Adenosine(37)-N6)-threonylcarbamoyltransferase complex dimerization subunit type 1 TsaB</fullName>
    </submittedName>
</protein>
<dbReference type="PANTHER" id="PTHR11735">
    <property type="entry name" value="TRNA N6-ADENOSINE THREONYLCARBAMOYLTRANSFERASE"/>
    <property type="match status" value="1"/>
</dbReference>
<dbReference type="GO" id="GO:0002949">
    <property type="term" value="P:tRNA threonylcarbamoyladenosine modification"/>
    <property type="evidence" value="ECO:0007669"/>
    <property type="project" value="InterPro"/>
</dbReference>
<dbReference type="InterPro" id="IPR022496">
    <property type="entry name" value="T6A_TsaB"/>
</dbReference>
<dbReference type="RefSeq" id="WP_100114228.1">
    <property type="nucleotide sequence ID" value="NZ_MDVB01000118.1"/>
</dbReference>
<evidence type="ECO:0000313" key="3">
    <source>
        <dbReference type="Proteomes" id="UP000231293"/>
    </source>
</evidence>
<dbReference type="InterPro" id="IPR043129">
    <property type="entry name" value="ATPase_NBD"/>
</dbReference>